<dbReference type="EC" id="2.4.-.-" evidence="1"/>
<reference evidence="1" key="1">
    <citation type="submission" date="2021-05" db="EMBL/GenBank/DDBJ databases">
        <authorList>
            <person name="Pietrasiak N."/>
            <person name="Ward R."/>
            <person name="Stajich J.E."/>
            <person name="Kurbessoian T."/>
        </authorList>
    </citation>
    <scope>NUCLEOTIDE SEQUENCE</scope>
    <source>
        <strain evidence="1">GSE-NOS-MK-12-04C</strain>
    </source>
</reference>
<evidence type="ECO:0000313" key="2">
    <source>
        <dbReference type="Proteomes" id="UP000729701"/>
    </source>
</evidence>
<dbReference type="SUPFAM" id="SSF53756">
    <property type="entry name" value="UDP-Glycosyltransferase/glycogen phosphorylase"/>
    <property type="match status" value="1"/>
</dbReference>
<dbReference type="EMBL" id="JAHHGZ010000054">
    <property type="protein sequence ID" value="MBW4671809.1"/>
    <property type="molecule type" value="Genomic_DNA"/>
</dbReference>
<dbReference type="AlphaFoldDB" id="A0A951QTK3"/>
<protein>
    <submittedName>
        <fullName evidence="1">Glycosyltransferase</fullName>
        <ecNumber evidence="1">2.4.-.-</ecNumber>
    </submittedName>
</protein>
<accession>A0A951QTK3</accession>
<dbReference type="Pfam" id="PF13692">
    <property type="entry name" value="Glyco_trans_1_4"/>
    <property type="match status" value="1"/>
</dbReference>
<proteinExistence type="predicted"/>
<dbReference type="GO" id="GO:0016757">
    <property type="term" value="F:glycosyltransferase activity"/>
    <property type="evidence" value="ECO:0007669"/>
    <property type="project" value="UniProtKB-KW"/>
</dbReference>
<keyword evidence="1" id="KW-0328">Glycosyltransferase</keyword>
<dbReference type="Gene3D" id="3.40.50.2000">
    <property type="entry name" value="Glycogen Phosphorylase B"/>
    <property type="match status" value="2"/>
</dbReference>
<gene>
    <name evidence="1" type="ORF">KME60_31395</name>
</gene>
<evidence type="ECO:0000313" key="1">
    <source>
        <dbReference type="EMBL" id="MBW4671809.1"/>
    </source>
</evidence>
<reference evidence="1" key="2">
    <citation type="journal article" date="2022" name="Microbiol. Resour. Announc.">
        <title>Metagenome Sequencing to Explore Phylogenomics of Terrestrial Cyanobacteria.</title>
        <authorList>
            <person name="Ward R.D."/>
            <person name="Stajich J.E."/>
            <person name="Johansen J.R."/>
            <person name="Huntemann M."/>
            <person name="Clum A."/>
            <person name="Foster B."/>
            <person name="Foster B."/>
            <person name="Roux S."/>
            <person name="Palaniappan K."/>
            <person name="Varghese N."/>
            <person name="Mukherjee S."/>
            <person name="Reddy T.B.K."/>
            <person name="Daum C."/>
            <person name="Copeland A."/>
            <person name="Chen I.A."/>
            <person name="Ivanova N.N."/>
            <person name="Kyrpides N.C."/>
            <person name="Shapiro N."/>
            <person name="Eloe-Fadrosh E.A."/>
            <person name="Pietrasiak N."/>
        </authorList>
    </citation>
    <scope>NUCLEOTIDE SEQUENCE</scope>
    <source>
        <strain evidence="1">GSE-NOS-MK-12-04C</strain>
    </source>
</reference>
<name>A0A951QTK3_9CYAN</name>
<dbReference type="Proteomes" id="UP000729701">
    <property type="component" value="Unassembled WGS sequence"/>
</dbReference>
<sequence length="416" mass="46980">MKVLFLTTILLSKNCNGGEVASQWFIDAIRHLGHQVTVVGYLRKGDVFKHNPQEVLVVDERYTETRKSKFHAMLWMGFSFLKNLPYSAAKYYSAAYIDLVKNLLNKEDYDQIIIDHAQIGWIEKFIKDKSKLVTIAHNIEHEIYEDNFKKAKNLISKFIYQREANLIRAQEESFSEIQQVWTLTEHDNKYFSQFSGANTTKTFGIVPNAINVKEKTVNKSCDIGLLGSWSWQANIEALEWFLEAVYPHLPTNLSIHIAGKGADWLDGKYPNIIYCGVVPDAQEFMSHSRVVAIPTLSGGGIQIKTLDAITSGSFIVATTVGLRGISHPPSTVKIADNPEEFASSLVSAVTLSSTQKSLDEANNWYQQRQDKFHNDLANALNKEGKNPKPKISPQPLPFAYLASKPRRLTSPTWLNK</sequence>
<comment type="caution">
    <text evidence="1">The sequence shown here is derived from an EMBL/GenBank/DDBJ whole genome shotgun (WGS) entry which is preliminary data.</text>
</comment>
<organism evidence="1 2">
    <name type="scientific">Cyanomargarita calcarea GSE-NOS-MK-12-04C</name>
    <dbReference type="NCBI Taxonomy" id="2839659"/>
    <lineage>
        <taxon>Bacteria</taxon>
        <taxon>Bacillati</taxon>
        <taxon>Cyanobacteriota</taxon>
        <taxon>Cyanophyceae</taxon>
        <taxon>Nostocales</taxon>
        <taxon>Cyanomargaritaceae</taxon>
        <taxon>Cyanomargarita</taxon>
    </lineage>
</organism>
<keyword evidence="1" id="KW-0808">Transferase</keyword>